<dbReference type="EMBL" id="AWSO01003053">
    <property type="protein sequence ID" value="ESK80742.1"/>
    <property type="molecule type" value="Genomic_DNA"/>
</dbReference>
<dbReference type="AlphaFoldDB" id="V2WGP0"/>
<keyword evidence="2" id="KW-1185">Reference proteome</keyword>
<evidence type="ECO:0000313" key="2">
    <source>
        <dbReference type="Proteomes" id="UP000017559"/>
    </source>
</evidence>
<proteinExistence type="predicted"/>
<evidence type="ECO:0000313" key="1">
    <source>
        <dbReference type="EMBL" id="ESK80742.1"/>
    </source>
</evidence>
<feature type="non-terminal residue" evidence="1">
    <location>
        <position position="65"/>
    </location>
</feature>
<comment type="caution">
    <text evidence="1">The sequence shown here is derived from an EMBL/GenBank/DDBJ whole genome shotgun (WGS) entry which is preliminary data.</text>
</comment>
<accession>V2WGP0</accession>
<dbReference type="KEGG" id="mrr:Moror_2963"/>
<gene>
    <name evidence="1" type="ORF">Moror_2963</name>
</gene>
<dbReference type="HOGENOM" id="CLU_2855949_0_0_1"/>
<sequence length="65" mass="7461">MWSIATGSVALLYGCLVLRQYHLRRTETSKLMPMKTIDSDSSSTTESLTFSRYFRLMLLTVILII</sequence>
<name>V2WGP0_MONRO</name>
<protein>
    <submittedName>
        <fullName evidence="1">Uncharacterized protein</fullName>
    </submittedName>
</protein>
<reference evidence="1 2" key="1">
    <citation type="journal article" date="2014" name="BMC Genomics">
        <title>Genome and secretome analysis of the hemibiotrophic fungal pathogen, Moniliophthora roreri, which causes frosty pod rot disease of cacao: mechanisms of the biotrophic and necrotrophic phases.</title>
        <authorList>
            <person name="Meinhardt L.W."/>
            <person name="Costa G.G.L."/>
            <person name="Thomazella D.P.T."/>
            <person name="Teixeira P.J.P.L."/>
            <person name="Carazzolle M.F."/>
            <person name="Schuster S.C."/>
            <person name="Carlson J.E."/>
            <person name="Guiltinan M.J."/>
            <person name="Mieczkowski P."/>
            <person name="Farmer A."/>
            <person name="Ramaraj T."/>
            <person name="Crozier J."/>
            <person name="Davis R.E."/>
            <person name="Shao J."/>
            <person name="Melnick R.L."/>
            <person name="Pereira G.A.G."/>
            <person name="Bailey B.A."/>
        </authorList>
    </citation>
    <scope>NUCLEOTIDE SEQUENCE [LARGE SCALE GENOMIC DNA]</scope>
    <source>
        <strain evidence="1 2">MCA 2997</strain>
    </source>
</reference>
<dbReference type="Proteomes" id="UP000017559">
    <property type="component" value="Unassembled WGS sequence"/>
</dbReference>
<organism evidence="1 2">
    <name type="scientific">Moniliophthora roreri (strain MCA 2997)</name>
    <name type="common">Cocoa frosty pod rot fungus</name>
    <name type="synonym">Crinipellis roreri</name>
    <dbReference type="NCBI Taxonomy" id="1381753"/>
    <lineage>
        <taxon>Eukaryota</taxon>
        <taxon>Fungi</taxon>
        <taxon>Dikarya</taxon>
        <taxon>Basidiomycota</taxon>
        <taxon>Agaricomycotina</taxon>
        <taxon>Agaricomycetes</taxon>
        <taxon>Agaricomycetidae</taxon>
        <taxon>Agaricales</taxon>
        <taxon>Marasmiineae</taxon>
        <taxon>Marasmiaceae</taxon>
        <taxon>Moniliophthora</taxon>
    </lineage>
</organism>